<dbReference type="HOGENOM" id="CLU_088528_0_0_3"/>
<proteinExistence type="predicted"/>
<sequence>MVPDPCPPAQDVRVLNGGLQLPESRNGLGYVDKLATTSFGYPSLPHWCVWIEPNPKGSVAGHRWLKRWANAVDAAFNSWSEVIPLTRVAEIERAHVMVFRKRPPLRQLPSGWRASNGRSLLTIIEARRKKATQLEPKVKVMVSPELRAPVLQATALHELGHAFGLWGHSDHAGDVMAVSQGALPVLTVSKRDRLTLEWIRSQSTNFGQPR</sequence>
<dbReference type="Proteomes" id="UP000001423">
    <property type="component" value="Chromosome"/>
</dbReference>
<dbReference type="KEGG" id="pmt:PMT_0454"/>
<gene>
    <name evidence="1" type="ordered locus">PMT_0454</name>
</gene>
<dbReference type="InterPro" id="IPR024079">
    <property type="entry name" value="MetalloPept_cat_dom_sf"/>
</dbReference>
<protein>
    <recommendedName>
        <fullName evidence="3">Peptidase</fullName>
    </recommendedName>
</protein>
<dbReference type="RefSeq" id="WP_011129833.1">
    <property type="nucleotide sequence ID" value="NC_005071.1"/>
</dbReference>
<dbReference type="OrthoDB" id="9786975at2"/>
<keyword evidence="2" id="KW-1185">Reference proteome</keyword>
<accession>Q7V8A8</accession>
<dbReference type="EMBL" id="BX548175">
    <property type="protein sequence ID" value="CAE20629.1"/>
    <property type="molecule type" value="Genomic_DNA"/>
</dbReference>
<dbReference type="Gene3D" id="3.40.390.10">
    <property type="entry name" value="Collagenase (Catalytic Domain)"/>
    <property type="match status" value="1"/>
</dbReference>
<dbReference type="SUPFAM" id="SSF55486">
    <property type="entry name" value="Metalloproteases ('zincins'), catalytic domain"/>
    <property type="match status" value="1"/>
</dbReference>
<dbReference type="CDD" id="cd04279">
    <property type="entry name" value="ZnMc_MMP_like_1"/>
    <property type="match status" value="1"/>
</dbReference>
<dbReference type="AlphaFoldDB" id="Q7V8A8"/>
<evidence type="ECO:0008006" key="3">
    <source>
        <dbReference type="Google" id="ProtNLM"/>
    </source>
</evidence>
<name>Q7V8A8_PROMM</name>
<organism evidence="1 2">
    <name type="scientific">Prochlorococcus marinus (strain MIT 9313)</name>
    <dbReference type="NCBI Taxonomy" id="74547"/>
    <lineage>
        <taxon>Bacteria</taxon>
        <taxon>Bacillati</taxon>
        <taxon>Cyanobacteriota</taxon>
        <taxon>Cyanophyceae</taxon>
        <taxon>Synechococcales</taxon>
        <taxon>Prochlorococcaceae</taxon>
        <taxon>Prochlorococcus</taxon>
    </lineage>
</organism>
<reference evidence="1 2" key="1">
    <citation type="journal article" date="2003" name="Nature">
        <title>Genome divergence in two Prochlorococcus ecotypes reflects oceanic niche differentiation.</title>
        <authorList>
            <person name="Rocap G."/>
            <person name="Larimer F.W."/>
            <person name="Lamerdin J.E."/>
            <person name="Malfatti S."/>
            <person name="Chain P."/>
            <person name="Ahlgren N.A."/>
            <person name="Arellano A."/>
            <person name="Coleman M."/>
            <person name="Hauser L."/>
            <person name="Hess W.R."/>
            <person name="Johnson Z.I."/>
            <person name="Land M.L."/>
            <person name="Lindell D."/>
            <person name="Post A.F."/>
            <person name="Regala W."/>
            <person name="Shah M."/>
            <person name="Shaw S.L."/>
            <person name="Steglich C."/>
            <person name="Sullivan M.B."/>
            <person name="Ting C.S."/>
            <person name="Tolonen A."/>
            <person name="Webb E.A."/>
            <person name="Zinser E.R."/>
            <person name="Chisholm S.W."/>
        </authorList>
    </citation>
    <scope>NUCLEOTIDE SEQUENCE [LARGE SCALE GENOMIC DNA]</scope>
    <source>
        <strain evidence="2">MIT 9313</strain>
    </source>
</reference>
<dbReference type="eggNOG" id="COG5549">
    <property type="taxonomic scope" value="Bacteria"/>
</dbReference>
<dbReference type="GO" id="GO:0008237">
    <property type="term" value="F:metallopeptidase activity"/>
    <property type="evidence" value="ECO:0007669"/>
    <property type="project" value="InterPro"/>
</dbReference>
<evidence type="ECO:0000313" key="2">
    <source>
        <dbReference type="Proteomes" id="UP000001423"/>
    </source>
</evidence>
<evidence type="ECO:0000313" key="1">
    <source>
        <dbReference type="EMBL" id="CAE20629.1"/>
    </source>
</evidence>